<dbReference type="InterPro" id="IPR032675">
    <property type="entry name" value="LRR_dom_sf"/>
</dbReference>
<protein>
    <submittedName>
        <fullName evidence="3">Leucine-rich repeat protein kinase family protein, putative isoform 2</fullName>
    </submittedName>
</protein>
<dbReference type="GO" id="GO:0004672">
    <property type="term" value="F:protein kinase activity"/>
    <property type="evidence" value="ECO:0007669"/>
    <property type="project" value="InterPro"/>
</dbReference>
<organism evidence="3 4">
    <name type="scientific">Hibiscus syriacus</name>
    <name type="common">Rose of Sharon</name>
    <dbReference type="NCBI Taxonomy" id="106335"/>
    <lineage>
        <taxon>Eukaryota</taxon>
        <taxon>Viridiplantae</taxon>
        <taxon>Streptophyta</taxon>
        <taxon>Embryophyta</taxon>
        <taxon>Tracheophyta</taxon>
        <taxon>Spermatophyta</taxon>
        <taxon>Magnoliopsida</taxon>
        <taxon>eudicotyledons</taxon>
        <taxon>Gunneridae</taxon>
        <taxon>Pentapetalae</taxon>
        <taxon>rosids</taxon>
        <taxon>malvids</taxon>
        <taxon>Malvales</taxon>
        <taxon>Malvaceae</taxon>
        <taxon>Malvoideae</taxon>
        <taxon>Hibiscus</taxon>
    </lineage>
</organism>
<dbReference type="PROSITE" id="PS50011">
    <property type="entry name" value="PROTEIN_KINASE_DOM"/>
    <property type="match status" value="1"/>
</dbReference>
<accession>A0A6A2Z7W8</accession>
<keyword evidence="4" id="KW-1185">Reference proteome</keyword>
<keyword evidence="3" id="KW-0418">Kinase</keyword>
<dbReference type="GO" id="GO:0005524">
    <property type="term" value="F:ATP binding"/>
    <property type="evidence" value="ECO:0007669"/>
    <property type="project" value="InterPro"/>
</dbReference>
<dbReference type="Gene3D" id="3.80.10.10">
    <property type="entry name" value="Ribonuclease Inhibitor"/>
    <property type="match status" value="1"/>
</dbReference>
<name>A0A6A2Z7W8_HIBSY</name>
<feature type="domain" description="Protein kinase" evidence="2">
    <location>
        <begin position="1"/>
        <end position="317"/>
    </location>
</feature>
<dbReference type="Proteomes" id="UP000436088">
    <property type="component" value="Unassembled WGS sequence"/>
</dbReference>
<dbReference type="Pfam" id="PF00069">
    <property type="entry name" value="Pkinase"/>
    <property type="match status" value="1"/>
</dbReference>
<dbReference type="InterPro" id="IPR046959">
    <property type="entry name" value="PRK1-6/SRF4-like"/>
</dbReference>
<dbReference type="Gene3D" id="1.10.510.10">
    <property type="entry name" value="Transferase(Phosphotransferase) domain 1"/>
    <property type="match status" value="1"/>
</dbReference>
<dbReference type="PANTHER" id="PTHR48007">
    <property type="entry name" value="LEUCINE-RICH REPEAT RECEPTOR-LIKE PROTEIN KINASE PXC1"/>
    <property type="match status" value="1"/>
</dbReference>
<proteinExistence type="predicted"/>
<dbReference type="SUPFAM" id="SSF52058">
    <property type="entry name" value="L domain-like"/>
    <property type="match status" value="1"/>
</dbReference>
<evidence type="ECO:0000256" key="1">
    <source>
        <dbReference type="SAM" id="Phobius"/>
    </source>
</evidence>
<keyword evidence="1" id="KW-0812">Transmembrane</keyword>
<gene>
    <name evidence="3" type="ORF">F3Y22_tig00111002pilonHSYRG00132</name>
</gene>
<keyword evidence="1" id="KW-0472">Membrane</keyword>
<sequence>MGKLNKAWLNENKFTRNILNSLMQLPHLVELHLEGNQFSGKNPELKYPDVLKSLDLKDKSTSPSTPTVIVIFVTLVIVFFFVMDEKGAFGFEDLIKADAEVLGNSRTEEKLIISEHMPCSSLLFAFLGDRGLIHGRLNWQNRLKIIKGIADRLGYIHAQLATYVVPHANLKSCNVFLTETYDPLLSDYGFHQFVNSDNVVRGLFAYRSPECLQNQQYVSPKSHVYCLGIVILETMTGKYPSHYLNNGDGGIEVVQWAQSSISENYNEKLIDPDMLSSGPASIDQMIKIIKIGVACTKSNSDQRLNLNVVINKIEEVN</sequence>
<dbReference type="InterPro" id="IPR011009">
    <property type="entry name" value="Kinase-like_dom_sf"/>
</dbReference>
<dbReference type="EMBL" id="VEPZ02001197">
    <property type="protein sequence ID" value="KAE8688074.1"/>
    <property type="molecule type" value="Genomic_DNA"/>
</dbReference>
<keyword evidence="3" id="KW-0808">Transferase</keyword>
<comment type="caution">
    <text evidence="3">The sequence shown here is derived from an EMBL/GenBank/DDBJ whole genome shotgun (WGS) entry which is preliminary data.</text>
</comment>
<evidence type="ECO:0000313" key="4">
    <source>
        <dbReference type="Proteomes" id="UP000436088"/>
    </source>
</evidence>
<dbReference type="SUPFAM" id="SSF56112">
    <property type="entry name" value="Protein kinase-like (PK-like)"/>
    <property type="match status" value="1"/>
</dbReference>
<keyword evidence="1" id="KW-1133">Transmembrane helix</keyword>
<evidence type="ECO:0000313" key="3">
    <source>
        <dbReference type="EMBL" id="KAE8688074.1"/>
    </source>
</evidence>
<dbReference type="PANTHER" id="PTHR48007:SF29">
    <property type="entry name" value="POLLEN RECEPTOR-LIKE KINASE 3"/>
    <property type="match status" value="1"/>
</dbReference>
<dbReference type="AlphaFoldDB" id="A0A6A2Z7W8"/>
<dbReference type="InterPro" id="IPR000719">
    <property type="entry name" value="Prot_kinase_dom"/>
</dbReference>
<evidence type="ECO:0000259" key="2">
    <source>
        <dbReference type="PROSITE" id="PS50011"/>
    </source>
</evidence>
<feature type="transmembrane region" description="Helical" evidence="1">
    <location>
        <begin position="64"/>
        <end position="82"/>
    </location>
</feature>
<reference evidence="3" key="1">
    <citation type="submission" date="2019-09" db="EMBL/GenBank/DDBJ databases">
        <title>Draft genome information of white flower Hibiscus syriacus.</title>
        <authorList>
            <person name="Kim Y.-M."/>
        </authorList>
    </citation>
    <scope>NUCLEOTIDE SEQUENCE [LARGE SCALE GENOMIC DNA]</scope>
    <source>
        <strain evidence="3">YM2019G1</strain>
    </source>
</reference>